<dbReference type="InterPro" id="IPR027443">
    <property type="entry name" value="IPNS-like_sf"/>
</dbReference>
<dbReference type="RefSeq" id="XP_046058828.1">
    <property type="nucleotide sequence ID" value="XM_046207134.1"/>
</dbReference>
<keyword evidence="1" id="KW-0479">Metal-binding</keyword>
<proteinExistence type="inferred from homology"/>
<dbReference type="InterPro" id="IPR050231">
    <property type="entry name" value="Iron_ascorbate_oxido_reductase"/>
</dbReference>
<dbReference type="OrthoDB" id="288590at2759"/>
<comment type="similarity">
    <text evidence="1">Belongs to the iron/ascorbate-dependent oxidoreductase family.</text>
</comment>
<reference evidence="3" key="1">
    <citation type="journal article" date="2021" name="Open Biol.">
        <title>Shared evolutionary footprints suggest mitochondrial oxidative damage underlies multiple complex I losses in fungi.</title>
        <authorList>
            <person name="Schikora-Tamarit M.A."/>
            <person name="Marcet-Houben M."/>
            <person name="Nosek J."/>
            <person name="Gabaldon T."/>
        </authorList>
    </citation>
    <scope>NUCLEOTIDE SEQUENCE</scope>
    <source>
        <strain evidence="3">CBS6075</strain>
    </source>
</reference>
<dbReference type="Proteomes" id="UP000769157">
    <property type="component" value="Unassembled WGS sequence"/>
</dbReference>
<protein>
    <recommendedName>
        <fullName evidence="2">Fe2OG dioxygenase domain-containing protein</fullName>
    </recommendedName>
</protein>
<reference evidence="3" key="2">
    <citation type="submission" date="2021-01" db="EMBL/GenBank/DDBJ databases">
        <authorList>
            <person name="Schikora-Tamarit M.A."/>
        </authorList>
    </citation>
    <scope>NUCLEOTIDE SEQUENCE</scope>
    <source>
        <strain evidence="3">CBS6075</strain>
    </source>
</reference>
<dbReference type="Gene3D" id="2.60.120.330">
    <property type="entry name" value="B-lactam Antibiotic, Isopenicillin N Synthase, Chain"/>
    <property type="match status" value="1"/>
</dbReference>
<dbReference type="PROSITE" id="PS51471">
    <property type="entry name" value="FE2OG_OXY"/>
    <property type="match status" value="1"/>
</dbReference>
<name>A0A9P8NZ56_9ASCO</name>
<dbReference type="GO" id="GO:0046872">
    <property type="term" value="F:metal ion binding"/>
    <property type="evidence" value="ECO:0007669"/>
    <property type="project" value="UniProtKB-KW"/>
</dbReference>
<accession>A0A9P8NZ56</accession>
<gene>
    <name evidence="3" type="ORF">OGAPHI_005902</name>
</gene>
<dbReference type="AlphaFoldDB" id="A0A9P8NZ56"/>
<keyword evidence="1" id="KW-0408">Iron</keyword>
<sequence>MGSSDENPLAIIDISDLSQYTADELLHAASSQGFLMIEGHGMTQEQVDKLFGLSKDFFNLSAEEKTEFKMQQGTNSGYVGMCVENLEEDMKDKPLGDPKEAFNFSDIDMLKGDLSPNIPVPKLFQEKENKELITSTLLGFKHSLNNMLRLMAMGLHIDEKDGGDDWFIERHNPAKPSGTTFRFLHYPSPVKKGMTEEELDACGEINVAGAHTDYGCVTLLLQRQDEDGLEILSPVSRKWESVPFVPASEKYRKLGQAPPLIVNIGDQLCYWTNGLLKSTVHRVRFPRKLLLEGKSRYSIVLFVHPAHETLLEPVPAKAISSISGRGAAFQLAKHGVSLTAREHLQKRLASSYNFAIEKVN</sequence>
<dbReference type="Pfam" id="PF14226">
    <property type="entry name" value="DIOX_N"/>
    <property type="match status" value="1"/>
</dbReference>
<dbReference type="Pfam" id="PF03171">
    <property type="entry name" value="2OG-FeII_Oxy"/>
    <property type="match status" value="1"/>
</dbReference>
<dbReference type="InterPro" id="IPR044861">
    <property type="entry name" value="IPNS-like_FE2OG_OXY"/>
</dbReference>
<evidence type="ECO:0000313" key="4">
    <source>
        <dbReference type="Proteomes" id="UP000769157"/>
    </source>
</evidence>
<dbReference type="SUPFAM" id="SSF51197">
    <property type="entry name" value="Clavaminate synthase-like"/>
    <property type="match status" value="1"/>
</dbReference>
<dbReference type="GO" id="GO:0044283">
    <property type="term" value="P:small molecule biosynthetic process"/>
    <property type="evidence" value="ECO:0007669"/>
    <property type="project" value="UniProtKB-ARBA"/>
</dbReference>
<dbReference type="PANTHER" id="PTHR47990">
    <property type="entry name" value="2-OXOGLUTARATE (2OG) AND FE(II)-DEPENDENT OXYGENASE SUPERFAMILY PROTEIN-RELATED"/>
    <property type="match status" value="1"/>
</dbReference>
<dbReference type="InterPro" id="IPR005123">
    <property type="entry name" value="Oxoglu/Fe-dep_dioxygenase_dom"/>
</dbReference>
<organism evidence="3 4">
    <name type="scientific">Ogataea philodendri</name>
    <dbReference type="NCBI Taxonomy" id="1378263"/>
    <lineage>
        <taxon>Eukaryota</taxon>
        <taxon>Fungi</taxon>
        <taxon>Dikarya</taxon>
        <taxon>Ascomycota</taxon>
        <taxon>Saccharomycotina</taxon>
        <taxon>Pichiomycetes</taxon>
        <taxon>Pichiales</taxon>
        <taxon>Pichiaceae</taxon>
        <taxon>Ogataea</taxon>
    </lineage>
</organism>
<keyword evidence="4" id="KW-1185">Reference proteome</keyword>
<feature type="domain" description="Fe2OG dioxygenase" evidence="2">
    <location>
        <begin position="175"/>
        <end position="305"/>
    </location>
</feature>
<dbReference type="GO" id="GO:0016491">
    <property type="term" value="F:oxidoreductase activity"/>
    <property type="evidence" value="ECO:0007669"/>
    <property type="project" value="UniProtKB-KW"/>
</dbReference>
<evidence type="ECO:0000259" key="2">
    <source>
        <dbReference type="PROSITE" id="PS51471"/>
    </source>
</evidence>
<dbReference type="GeneID" id="70237866"/>
<evidence type="ECO:0000313" key="3">
    <source>
        <dbReference type="EMBL" id="KAH3661724.1"/>
    </source>
</evidence>
<dbReference type="EMBL" id="JAEUBE010000414">
    <property type="protein sequence ID" value="KAH3661724.1"/>
    <property type="molecule type" value="Genomic_DNA"/>
</dbReference>
<dbReference type="InterPro" id="IPR026992">
    <property type="entry name" value="DIOX_N"/>
</dbReference>
<evidence type="ECO:0000256" key="1">
    <source>
        <dbReference type="RuleBase" id="RU003682"/>
    </source>
</evidence>
<comment type="caution">
    <text evidence="3">The sequence shown here is derived from an EMBL/GenBank/DDBJ whole genome shotgun (WGS) entry which is preliminary data.</text>
</comment>
<keyword evidence="1" id="KW-0560">Oxidoreductase</keyword>